<dbReference type="PANTHER" id="PTHR22576">
    <property type="entry name" value="MUCOSA ASSOCIATED LYMPHOID TISSUE LYMPHOMA TRANSLOCATION PROTEIN 1/PARACASPASE"/>
    <property type="match status" value="1"/>
</dbReference>
<accession>A0A6S6TEH7</accession>
<dbReference type="AlphaFoldDB" id="A0A6S6TEH7"/>
<dbReference type="PROSITE" id="PS50208">
    <property type="entry name" value="CASPASE_P20"/>
    <property type="match status" value="1"/>
</dbReference>
<dbReference type="InterPro" id="IPR001309">
    <property type="entry name" value="Pept_C14_p20"/>
</dbReference>
<dbReference type="GO" id="GO:0006508">
    <property type="term" value="P:proteolysis"/>
    <property type="evidence" value="ECO:0007669"/>
    <property type="project" value="InterPro"/>
</dbReference>
<organism evidence="3">
    <name type="scientific">uncultured Sulfurovum sp</name>
    <dbReference type="NCBI Taxonomy" id="269237"/>
    <lineage>
        <taxon>Bacteria</taxon>
        <taxon>Pseudomonadati</taxon>
        <taxon>Campylobacterota</taxon>
        <taxon>Epsilonproteobacteria</taxon>
        <taxon>Campylobacterales</taxon>
        <taxon>Sulfurovaceae</taxon>
        <taxon>Sulfurovum</taxon>
        <taxon>environmental samples</taxon>
    </lineage>
</organism>
<dbReference type="InterPro" id="IPR015917">
    <property type="entry name" value="Pept_C14A"/>
</dbReference>
<dbReference type="PANTHER" id="PTHR22576:SF37">
    <property type="entry name" value="MUCOSA-ASSOCIATED LYMPHOID TISSUE LYMPHOMA TRANSLOCATION PROTEIN 1"/>
    <property type="match status" value="1"/>
</dbReference>
<proteinExistence type="inferred from homology"/>
<dbReference type="InterPro" id="IPR052039">
    <property type="entry name" value="Caspase-related_regulators"/>
</dbReference>
<feature type="domain" description="Caspase family p20" evidence="2">
    <location>
        <begin position="49"/>
        <end position="175"/>
    </location>
</feature>
<dbReference type="InterPro" id="IPR011600">
    <property type="entry name" value="Pept_C14_caspase"/>
</dbReference>
<dbReference type="Gene3D" id="3.40.50.1460">
    <property type="match status" value="1"/>
</dbReference>
<evidence type="ECO:0000256" key="1">
    <source>
        <dbReference type="ARBA" id="ARBA00010134"/>
    </source>
</evidence>
<dbReference type="GO" id="GO:0004197">
    <property type="term" value="F:cysteine-type endopeptidase activity"/>
    <property type="evidence" value="ECO:0007669"/>
    <property type="project" value="InterPro"/>
</dbReference>
<name>A0A6S6TEH7_9BACT</name>
<dbReference type="InterPro" id="IPR029030">
    <property type="entry name" value="Caspase-like_dom_sf"/>
</dbReference>
<evidence type="ECO:0000259" key="2">
    <source>
        <dbReference type="PROSITE" id="PS50208"/>
    </source>
</evidence>
<dbReference type="Pfam" id="PF00656">
    <property type="entry name" value="Peptidase_C14"/>
    <property type="match status" value="1"/>
</dbReference>
<sequence length="310" mass="35658">MIVLCYLDNAIIITKKLRKETIVTKTIMFFCVLLLMGCVEQPSIEEKKVKRIALVIGNQNYQDNVLKNPINDATSIAEVLKKIGFKVTLKLDTTLAELNKSLRALKNEVEPNNTMVFIYFAGHGNTVDENASEEYLLMTDQARKTLVSIYKFYDFLRDVESRYNIICIDACRDYRQYNAVEAVKNGENFRGNLQTRGLRTGKGSKEIGEAFFDNNYSYKMPRSTIVSYAAMHQQRANDVSKNDKNHSSYAYGLIKFLDDKEIPIEEVFRRVRISQLEESNGTQSNLEETNLEKNIWLLPRKANITFMPPL</sequence>
<gene>
    <name evidence="3" type="ORF">HELGO_WM4181</name>
</gene>
<dbReference type="SUPFAM" id="SSF52129">
    <property type="entry name" value="Caspase-like"/>
    <property type="match status" value="1"/>
</dbReference>
<comment type="similarity">
    <text evidence="1">Belongs to the peptidase C14A family.</text>
</comment>
<reference evidence="3" key="1">
    <citation type="submission" date="2020-01" db="EMBL/GenBank/DDBJ databases">
        <authorList>
            <person name="Meier V. D."/>
            <person name="Meier V D."/>
        </authorList>
    </citation>
    <scope>NUCLEOTIDE SEQUENCE</scope>
    <source>
        <strain evidence="3">HLG_WM_MAG_05</strain>
    </source>
</reference>
<dbReference type="EMBL" id="CACVAU010000042">
    <property type="protein sequence ID" value="CAA6813297.1"/>
    <property type="molecule type" value="Genomic_DNA"/>
</dbReference>
<protein>
    <recommendedName>
        <fullName evidence="2">Caspase family p20 domain-containing protein</fullName>
    </recommendedName>
</protein>
<dbReference type="PRINTS" id="PR00376">
    <property type="entry name" value="IL1BCENZYME"/>
</dbReference>
<evidence type="ECO:0000313" key="3">
    <source>
        <dbReference type="EMBL" id="CAA6813297.1"/>
    </source>
</evidence>